<organism evidence="1 2">
    <name type="scientific">Caballeronia novacaledonica</name>
    <dbReference type="NCBI Taxonomy" id="1544861"/>
    <lineage>
        <taxon>Bacteria</taxon>
        <taxon>Pseudomonadati</taxon>
        <taxon>Pseudomonadota</taxon>
        <taxon>Betaproteobacteria</taxon>
        <taxon>Burkholderiales</taxon>
        <taxon>Burkholderiaceae</taxon>
        <taxon>Caballeronia</taxon>
    </lineage>
</organism>
<reference evidence="1" key="1">
    <citation type="submission" date="2021-09" db="EMBL/GenBank/DDBJ databases">
        <title>Isolation and characterization of 3-chlorobenzoate degrading bacteria from soils in Shizuoka.</title>
        <authorList>
            <person name="Ifat A."/>
            <person name="Ogawa N."/>
            <person name="Kimbara K."/>
            <person name="Moriuchi R."/>
            <person name="Dohra H."/>
            <person name="Shintani M."/>
        </authorList>
    </citation>
    <scope>NUCLEOTIDE SEQUENCE</scope>
    <source>
        <strain evidence="1">19CS2-2</strain>
    </source>
</reference>
<gene>
    <name evidence="1" type="ORF">CBA19CS22_13595</name>
</gene>
<keyword evidence="2" id="KW-1185">Reference proteome</keyword>
<evidence type="ECO:0000313" key="2">
    <source>
        <dbReference type="Proteomes" id="UP001055013"/>
    </source>
</evidence>
<dbReference type="EMBL" id="BPUR01000006">
    <property type="protein sequence ID" value="GJH17583.1"/>
    <property type="molecule type" value="Genomic_DNA"/>
</dbReference>
<sequence>MIGSEARMRHSSNRDAVAWARAMLVIGAVLGTAFGLATLHLFPDAADALPRLARATLVACIASTRFPTTNYSIVVAAALPLESSASIASAVSRAEAIALGAAIGIGASLSVWPQLSLRAPSRSWASF</sequence>
<name>A0ACB5QR72_9BURK</name>
<evidence type="ECO:0000313" key="1">
    <source>
        <dbReference type="EMBL" id="GJH17583.1"/>
    </source>
</evidence>
<proteinExistence type="predicted"/>
<protein>
    <submittedName>
        <fullName evidence="1">Uncharacterized protein</fullName>
    </submittedName>
</protein>
<dbReference type="Proteomes" id="UP001055013">
    <property type="component" value="Unassembled WGS sequence"/>
</dbReference>
<comment type="caution">
    <text evidence="1">The sequence shown here is derived from an EMBL/GenBank/DDBJ whole genome shotgun (WGS) entry which is preliminary data.</text>
</comment>
<accession>A0ACB5QR72</accession>